<name>A0A2T3KKY1_9GAMM</name>
<evidence type="ECO:0000259" key="1">
    <source>
        <dbReference type="Pfam" id="PF03235"/>
    </source>
</evidence>
<dbReference type="RefSeq" id="WP_107289008.1">
    <property type="nucleotide sequence ID" value="NZ_PYNF01000003.1"/>
</dbReference>
<feature type="domain" description="GmrSD restriction endonucleases N-terminal" evidence="1">
    <location>
        <begin position="19"/>
        <end position="121"/>
    </location>
</feature>
<evidence type="ECO:0000313" key="2">
    <source>
        <dbReference type="EMBL" id="PSV00378.1"/>
    </source>
</evidence>
<protein>
    <recommendedName>
        <fullName evidence="1">GmrSD restriction endonucleases N-terminal domain-containing protein</fullName>
    </recommendedName>
</protein>
<dbReference type="InterPro" id="IPR004919">
    <property type="entry name" value="GmrSD_N"/>
</dbReference>
<dbReference type="Pfam" id="PF03235">
    <property type="entry name" value="GmrSD_N"/>
    <property type="match status" value="1"/>
</dbReference>
<comment type="caution">
    <text evidence="2">The sequence shown here is derived from an EMBL/GenBank/DDBJ whole genome shotgun (WGS) entry which is preliminary data.</text>
</comment>
<dbReference type="AlphaFoldDB" id="A0A2T3KKY1"/>
<dbReference type="EMBL" id="PYNF01000003">
    <property type="protein sequence ID" value="PSV00378.1"/>
    <property type="molecule type" value="Genomic_DNA"/>
</dbReference>
<dbReference type="Proteomes" id="UP000241426">
    <property type="component" value="Unassembled WGS sequence"/>
</dbReference>
<organism evidence="2 3">
    <name type="scientific">Photobacterium kishitanii</name>
    <dbReference type="NCBI Taxonomy" id="318456"/>
    <lineage>
        <taxon>Bacteria</taxon>
        <taxon>Pseudomonadati</taxon>
        <taxon>Pseudomonadota</taxon>
        <taxon>Gammaproteobacteria</taxon>
        <taxon>Vibrionales</taxon>
        <taxon>Vibrionaceae</taxon>
        <taxon>Photobacterium</taxon>
    </lineage>
</organism>
<dbReference type="PANTHER" id="PTHR39639:SF1">
    <property type="entry name" value="DUF262 DOMAIN-CONTAINING PROTEIN"/>
    <property type="match status" value="1"/>
</dbReference>
<reference evidence="2 3" key="1">
    <citation type="submission" date="2018-01" db="EMBL/GenBank/DDBJ databases">
        <title>Whole genome sequencing of Histamine producing bacteria.</title>
        <authorList>
            <person name="Butler K."/>
        </authorList>
    </citation>
    <scope>NUCLEOTIDE SEQUENCE [LARGE SCALE GENOMIC DNA]</scope>
    <source>
        <strain evidence="2 3">FS-7.2</strain>
    </source>
</reference>
<sequence length="177" mass="20208">MTTSLFSGDVTTTTACVSIGHLIHNHKEGSVFFDETYQRKYVWGTKEQQQLLKTIFKNLPIDAISVVINDPSSHKYIEVIDGLQRCTTLIKFTNDEFPYITETGAEVYHSQMSDEDKREFRSIRLPMVELSSNKGSVPITLEQKVAYFYRKNFYGVPQSSSHKAKIENMISQLGVEV</sequence>
<proteinExistence type="predicted"/>
<evidence type="ECO:0000313" key="3">
    <source>
        <dbReference type="Proteomes" id="UP000241426"/>
    </source>
</evidence>
<gene>
    <name evidence="2" type="ORF">C9J27_04420</name>
</gene>
<dbReference type="PANTHER" id="PTHR39639">
    <property type="entry name" value="CHROMOSOME 16, WHOLE GENOME SHOTGUN SEQUENCE"/>
    <property type="match status" value="1"/>
</dbReference>
<accession>A0A2T3KKY1</accession>